<keyword evidence="2" id="KW-1185">Reference proteome</keyword>
<dbReference type="AlphaFoldDB" id="A0A1J1IEJ3"/>
<evidence type="ECO:0000313" key="2">
    <source>
        <dbReference type="Proteomes" id="UP000183832"/>
    </source>
</evidence>
<proteinExistence type="predicted"/>
<evidence type="ECO:0000313" key="1">
    <source>
        <dbReference type="EMBL" id="CRK98635.1"/>
    </source>
</evidence>
<reference evidence="1 2" key="1">
    <citation type="submission" date="2015-04" db="EMBL/GenBank/DDBJ databases">
        <authorList>
            <person name="Syromyatnikov M.Y."/>
            <person name="Popov V.N."/>
        </authorList>
    </citation>
    <scope>NUCLEOTIDE SEQUENCE [LARGE SCALE GENOMIC DNA]</scope>
</reference>
<gene>
    <name evidence="1" type="ORF">CLUMA_CG012263</name>
</gene>
<sequence length="109" mass="12979">MLCLRLLIVQRIPFEEGNEKENQYHKCDGRYFVCGCYYGCFLHMFPRISVGLGNIQSLILRCLLFAHNCELWDFVDTKTKRHCLCMGFSFYDSDLLEWNEDYIVESKFP</sequence>
<organism evidence="1 2">
    <name type="scientific">Clunio marinus</name>
    <dbReference type="NCBI Taxonomy" id="568069"/>
    <lineage>
        <taxon>Eukaryota</taxon>
        <taxon>Metazoa</taxon>
        <taxon>Ecdysozoa</taxon>
        <taxon>Arthropoda</taxon>
        <taxon>Hexapoda</taxon>
        <taxon>Insecta</taxon>
        <taxon>Pterygota</taxon>
        <taxon>Neoptera</taxon>
        <taxon>Endopterygota</taxon>
        <taxon>Diptera</taxon>
        <taxon>Nematocera</taxon>
        <taxon>Chironomoidea</taxon>
        <taxon>Chironomidae</taxon>
        <taxon>Clunio</taxon>
    </lineage>
</organism>
<dbReference type="Proteomes" id="UP000183832">
    <property type="component" value="Unassembled WGS sequence"/>
</dbReference>
<accession>A0A1J1IEJ3</accession>
<name>A0A1J1IEJ3_9DIPT</name>
<protein>
    <submittedName>
        <fullName evidence="1">CLUMA_CG012263, isoform A</fullName>
    </submittedName>
</protein>
<dbReference type="EMBL" id="CVRI01000048">
    <property type="protein sequence ID" value="CRK98635.1"/>
    <property type="molecule type" value="Genomic_DNA"/>
</dbReference>